<feature type="compositionally biased region" description="Polar residues" evidence="1">
    <location>
        <begin position="1"/>
        <end position="14"/>
    </location>
</feature>
<evidence type="ECO:0000313" key="2">
    <source>
        <dbReference type="EMBL" id="KJZ73016.1"/>
    </source>
</evidence>
<organism evidence="2 3">
    <name type="scientific">Hirsutella minnesotensis 3608</name>
    <dbReference type="NCBI Taxonomy" id="1043627"/>
    <lineage>
        <taxon>Eukaryota</taxon>
        <taxon>Fungi</taxon>
        <taxon>Dikarya</taxon>
        <taxon>Ascomycota</taxon>
        <taxon>Pezizomycotina</taxon>
        <taxon>Sordariomycetes</taxon>
        <taxon>Hypocreomycetidae</taxon>
        <taxon>Hypocreales</taxon>
        <taxon>Ophiocordycipitaceae</taxon>
        <taxon>Hirsutella</taxon>
    </lineage>
</organism>
<dbReference type="AlphaFoldDB" id="A0A0F7ZHP8"/>
<dbReference type="EMBL" id="KQ030539">
    <property type="protein sequence ID" value="KJZ73016.1"/>
    <property type="molecule type" value="Genomic_DNA"/>
</dbReference>
<dbReference type="Proteomes" id="UP000054481">
    <property type="component" value="Unassembled WGS sequence"/>
</dbReference>
<proteinExistence type="predicted"/>
<dbReference type="Gene3D" id="2.40.400.10">
    <property type="entry name" value="Acetoacetate decarboxylase-like"/>
    <property type="match status" value="1"/>
</dbReference>
<evidence type="ECO:0000313" key="3">
    <source>
        <dbReference type="Proteomes" id="UP000054481"/>
    </source>
</evidence>
<reference evidence="2 3" key="1">
    <citation type="journal article" date="2014" name="Genome Biol. Evol.">
        <title>Comparative genomics and transcriptomics analyses reveal divergent lifestyle features of nematode endoparasitic fungus Hirsutella minnesotensis.</title>
        <authorList>
            <person name="Lai Y."/>
            <person name="Liu K."/>
            <person name="Zhang X."/>
            <person name="Zhang X."/>
            <person name="Li K."/>
            <person name="Wang N."/>
            <person name="Shu C."/>
            <person name="Wu Y."/>
            <person name="Wang C."/>
            <person name="Bushley K.E."/>
            <person name="Xiang M."/>
            <person name="Liu X."/>
        </authorList>
    </citation>
    <scope>NUCLEOTIDE SEQUENCE [LARGE SCALE GENOMIC DNA]</scope>
    <source>
        <strain evidence="2 3">3608</strain>
    </source>
</reference>
<dbReference type="SUPFAM" id="SSF160104">
    <property type="entry name" value="Acetoacetate decarboxylase-like"/>
    <property type="match status" value="1"/>
</dbReference>
<keyword evidence="3" id="KW-1185">Reference proteome</keyword>
<evidence type="ECO:0008006" key="4">
    <source>
        <dbReference type="Google" id="ProtNLM"/>
    </source>
</evidence>
<protein>
    <recommendedName>
        <fullName evidence="4">Acetoacetate decarboxylase</fullName>
    </recommendedName>
</protein>
<dbReference type="InterPro" id="IPR023375">
    <property type="entry name" value="ADC_dom_sf"/>
</dbReference>
<dbReference type="PANTHER" id="PTHR40518">
    <property type="entry name" value="ACETOACETATE DECARBOXYLASE"/>
    <property type="match status" value="1"/>
</dbReference>
<dbReference type="PANTHER" id="PTHR40518:SF1">
    <property type="entry name" value="ACETOACETATE DECARBOXYLASE"/>
    <property type="match status" value="1"/>
</dbReference>
<gene>
    <name evidence="2" type="ORF">HIM_07588</name>
</gene>
<accession>A0A0F7ZHP8</accession>
<name>A0A0F7ZHP8_9HYPO</name>
<dbReference type="OrthoDB" id="9970474at2759"/>
<evidence type="ECO:0000256" key="1">
    <source>
        <dbReference type="SAM" id="MobiDB-lite"/>
    </source>
</evidence>
<sequence length="347" mass="37696">MASTTTITPSTRQDGVSAMSPAVSLPEPHPYNPDLDRSQTPSKQRREPEPIALIPPPWRVTGDVYCVSFWTSGATARNMPSHAYSPLEAGAEFANPAGSQPVGGLGMIQIIRYHNSPVGPYDEMLVVPGSFDWARRGRGGRLESGSNPRISRIYVSQKQTCYNGRINWGCPKHLARFDWDNKADGSVSVKVFPHDVSGDASEATPSATPFFQATFKTLPYAPSFPFATRWLGMLGFNTTVVMPPLPQGAGSQGELPGTDRWLSFVPHQYSRNTRVAWFDMAQAKGRPGLAAKAPGAADVDKGAADGDGPDNFWPGLGRWQLGMVMKNADVVFDHPVETWSGPVRARL</sequence>
<feature type="region of interest" description="Disordered" evidence="1">
    <location>
        <begin position="1"/>
        <end position="54"/>
    </location>
</feature>